<feature type="transmembrane region" description="Helical" evidence="2">
    <location>
        <begin position="431"/>
        <end position="452"/>
    </location>
</feature>
<dbReference type="AlphaFoldDB" id="A0A0A5I798"/>
<dbReference type="PANTHER" id="PTHR30354">
    <property type="entry name" value="GNT FAMILY GLUCONATE TRANSPORTER"/>
    <property type="match status" value="1"/>
</dbReference>
<dbReference type="STRING" id="1385511.GCA_000425225_00241"/>
<dbReference type="RefSeq" id="WP_027445309.1">
    <property type="nucleotide sequence ID" value="NZ_AULJ01000001.1"/>
</dbReference>
<keyword evidence="2" id="KW-1133">Transmembrane helix</keyword>
<feature type="transmembrane region" description="Helical" evidence="2">
    <location>
        <begin position="28"/>
        <end position="49"/>
    </location>
</feature>
<dbReference type="EMBL" id="AVPF01000001">
    <property type="protein sequence ID" value="KGX91712.1"/>
    <property type="molecule type" value="Genomic_DNA"/>
</dbReference>
<feature type="region of interest" description="Disordered" evidence="1">
    <location>
        <begin position="212"/>
        <end position="245"/>
    </location>
</feature>
<feature type="transmembrane region" description="Helical" evidence="2">
    <location>
        <begin position="61"/>
        <end position="79"/>
    </location>
</feature>
<feature type="transmembrane region" description="Helical" evidence="2">
    <location>
        <begin position="350"/>
        <end position="383"/>
    </location>
</feature>
<keyword evidence="2" id="KW-0472">Membrane</keyword>
<dbReference type="eggNOG" id="COG2610">
    <property type="taxonomic scope" value="Bacteria"/>
</dbReference>
<evidence type="ECO:0000256" key="2">
    <source>
        <dbReference type="SAM" id="Phobius"/>
    </source>
</evidence>
<dbReference type="Proteomes" id="UP000030403">
    <property type="component" value="Unassembled WGS sequence"/>
</dbReference>
<dbReference type="Pfam" id="PF02447">
    <property type="entry name" value="GntP_permease"/>
    <property type="match status" value="1"/>
</dbReference>
<feature type="transmembrane region" description="Helical" evidence="2">
    <location>
        <begin position="252"/>
        <end position="272"/>
    </location>
</feature>
<evidence type="ECO:0000313" key="3">
    <source>
        <dbReference type="EMBL" id="KGX91712.1"/>
    </source>
</evidence>
<feature type="transmembrane region" description="Helical" evidence="2">
    <location>
        <begin position="278"/>
        <end position="298"/>
    </location>
</feature>
<feature type="transmembrane region" description="Helical" evidence="2">
    <location>
        <begin position="178"/>
        <end position="199"/>
    </location>
</feature>
<keyword evidence="4" id="KW-1185">Reference proteome</keyword>
<gene>
    <name evidence="3" type="ORF">N783_00065</name>
</gene>
<feature type="transmembrane region" description="Helical" evidence="2">
    <location>
        <begin position="6"/>
        <end position="21"/>
    </location>
</feature>
<name>A0A0A5I798_9BACI</name>
<evidence type="ECO:0000256" key="1">
    <source>
        <dbReference type="SAM" id="MobiDB-lite"/>
    </source>
</evidence>
<reference evidence="3 4" key="1">
    <citation type="submission" date="2013-08" db="EMBL/GenBank/DDBJ databases">
        <authorList>
            <person name="Huang J."/>
            <person name="Wang G."/>
        </authorList>
    </citation>
    <scope>NUCLEOTIDE SEQUENCE [LARGE SCALE GENOMIC DNA]</scope>
    <source>
        <strain evidence="3 4">BH030004</strain>
    </source>
</reference>
<organism evidence="3 4">
    <name type="scientific">Pontibacillus marinus BH030004 = DSM 16465</name>
    <dbReference type="NCBI Taxonomy" id="1385511"/>
    <lineage>
        <taxon>Bacteria</taxon>
        <taxon>Bacillati</taxon>
        <taxon>Bacillota</taxon>
        <taxon>Bacilli</taxon>
        <taxon>Bacillales</taxon>
        <taxon>Bacillaceae</taxon>
        <taxon>Pontibacillus</taxon>
    </lineage>
</organism>
<accession>A0A0A5I798</accession>
<keyword evidence="2" id="KW-0812">Transmembrane</keyword>
<feature type="transmembrane region" description="Helical" evidence="2">
    <location>
        <begin position="310"/>
        <end position="330"/>
    </location>
</feature>
<dbReference type="PANTHER" id="PTHR30354:SF7">
    <property type="entry name" value="BLL7963 PROTEIN"/>
    <property type="match status" value="1"/>
</dbReference>
<dbReference type="OrthoDB" id="86125at2"/>
<comment type="caution">
    <text evidence="3">The sequence shown here is derived from an EMBL/GenBank/DDBJ whole genome shotgun (WGS) entry which is preliminary data.</text>
</comment>
<sequence>MDAIGTIGLIVSLALLIYLTMKGINIIIAALISSIVVALTGGLSLQTAMMENYMNGFTDYFASWFLVFLLGAIFGKIMQETKSAESIANWIKNTLGAKRAIFAVVAAAAIMTYGGVSLFVVGFAVYPIAVSLFKAANLPHRFIPAALVFGSISFTMTAPGSPEIQNIIPTEHFNTTPAAGGLIGVLCALLIMVVGGLWLSRMVRKAVENGEEFSLPDNPSTLAKKETSASLAAELQEEPEPEPTYQKSLPNVVVSFLPLATVIILLNVLSSFMNPTAALLLALGSGIGLACVMMYNFLEKFWEPLASGTQNALVALANTCAVVGFGSVASQTAAFQGVVDGLVNIPGPPLLGLAIGVTLICGITGSASGGLGIALPILAPIYLAQGVNPAEMHRISTLASGGIDSLPHNGYVVTTIRVISGETHKRAYKPIFFLSVVLPTVVMFLAVLLYAIF</sequence>
<dbReference type="GO" id="GO:0015128">
    <property type="term" value="F:gluconate transmembrane transporter activity"/>
    <property type="evidence" value="ECO:0007669"/>
    <property type="project" value="InterPro"/>
</dbReference>
<dbReference type="InterPro" id="IPR003474">
    <property type="entry name" value="Glcn_transporter"/>
</dbReference>
<dbReference type="GO" id="GO:0005886">
    <property type="term" value="C:plasma membrane"/>
    <property type="evidence" value="ECO:0007669"/>
    <property type="project" value="TreeGrafter"/>
</dbReference>
<feature type="transmembrane region" description="Helical" evidence="2">
    <location>
        <begin position="100"/>
        <end position="129"/>
    </location>
</feature>
<proteinExistence type="predicted"/>
<protein>
    <submittedName>
        <fullName evidence="3">Citrate transporter</fullName>
    </submittedName>
</protein>
<evidence type="ECO:0000313" key="4">
    <source>
        <dbReference type="Proteomes" id="UP000030403"/>
    </source>
</evidence>